<name>A0AAW2EKL7_9HYME</name>
<organism evidence="2 3">
    <name type="scientific">Cardiocondyla obscurior</name>
    <dbReference type="NCBI Taxonomy" id="286306"/>
    <lineage>
        <taxon>Eukaryota</taxon>
        <taxon>Metazoa</taxon>
        <taxon>Ecdysozoa</taxon>
        <taxon>Arthropoda</taxon>
        <taxon>Hexapoda</taxon>
        <taxon>Insecta</taxon>
        <taxon>Pterygota</taxon>
        <taxon>Neoptera</taxon>
        <taxon>Endopterygota</taxon>
        <taxon>Hymenoptera</taxon>
        <taxon>Apocrita</taxon>
        <taxon>Aculeata</taxon>
        <taxon>Formicoidea</taxon>
        <taxon>Formicidae</taxon>
        <taxon>Myrmicinae</taxon>
        <taxon>Cardiocondyla</taxon>
    </lineage>
</organism>
<feature type="region of interest" description="Disordered" evidence="1">
    <location>
        <begin position="90"/>
        <end position="197"/>
    </location>
</feature>
<evidence type="ECO:0000313" key="3">
    <source>
        <dbReference type="Proteomes" id="UP001430953"/>
    </source>
</evidence>
<comment type="caution">
    <text evidence="2">The sequence shown here is derived from an EMBL/GenBank/DDBJ whole genome shotgun (WGS) entry which is preliminary data.</text>
</comment>
<feature type="compositionally biased region" description="Basic residues" evidence="1">
    <location>
        <begin position="110"/>
        <end position="127"/>
    </location>
</feature>
<gene>
    <name evidence="2" type="ORF">PUN28_017181</name>
</gene>
<feature type="compositionally biased region" description="Basic and acidic residues" evidence="1">
    <location>
        <begin position="165"/>
        <end position="181"/>
    </location>
</feature>
<accession>A0AAW2EKL7</accession>
<keyword evidence="3" id="KW-1185">Reference proteome</keyword>
<evidence type="ECO:0000256" key="1">
    <source>
        <dbReference type="SAM" id="MobiDB-lite"/>
    </source>
</evidence>
<proteinExistence type="predicted"/>
<feature type="compositionally biased region" description="Low complexity" evidence="1">
    <location>
        <begin position="182"/>
        <end position="197"/>
    </location>
</feature>
<dbReference type="EMBL" id="JADYXP020000020">
    <property type="protein sequence ID" value="KAL0104278.1"/>
    <property type="molecule type" value="Genomic_DNA"/>
</dbReference>
<dbReference type="AlphaFoldDB" id="A0AAW2EKL7"/>
<evidence type="ECO:0000313" key="2">
    <source>
        <dbReference type="EMBL" id="KAL0104278.1"/>
    </source>
</evidence>
<dbReference type="Proteomes" id="UP001430953">
    <property type="component" value="Unassembled WGS sequence"/>
</dbReference>
<reference evidence="2 3" key="1">
    <citation type="submission" date="2023-03" db="EMBL/GenBank/DDBJ databases">
        <title>High recombination rates correlate with genetic variation in Cardiocondyla obscurior ants.</title>
        <authorList>
            <person name="Errbii M."/>
        </authorList>
    </citation>
    <scope>NUCLEOTIDE SEQUENCE [LARGE SCALE GENOMIC DNA]</scope>
    <source>
        <strain evidence="2">Alpha-2009</strain>
        <tissue evidence="2">Whole body</tissue>
    </source>
</reference>
<protein>
    <submittedName>
        <fullName evidence="2">Uncharacterized protein</fullName>
    </submittedName>
</protein>
<sequence length="197" mass="22214">MLKRGASYLAQGSKDGFPLPPPSSLSFSQRVVRLTYVDPRVYRRRARVQKIAQRRRNLSFMSFYEMAKAPPFPEIFAPADGDIKYGRANDIIRREGKKKKRKEKKNERQKGRRKLRERRKGRRRKSYAAKGTRDHNRSGARGWTVGRTDGRTDGPGGGNHKATMRRGEDGRGGGRRRREDGLGAASAASGSVSVNLT</sequence>